<dbReference type="Gene3D" id="3.30.200.20">
    <property type="entry name" value="Phosphorylase Kinase, domain 1"/>
    <property type="match status" value="1"/>
</dbReference>
<dbReference type="HOGENOM" id="CLU_000288_63_19_1"/>
<dbReference type="FunFam" id="3.30.200.20:FF:000284">
    <property type="entry name" value="Serine/threonine-protein kinase PLK"/>
    <property type="match status" value="1"/>
</dbReference>
<reference evidence="2 3" key="1">
    <citation type="journal article" date="2011" name="Science">
        <title>The ecoresponsive genome of Daphnia pulex.</title>
        <authorList>
            <person name="Colbourne J.K."/>
            <person name="Pfrender M.E."/>
            <person name="Gilbert D."/>
            <person name="Thomas W.K."/>
            <person name="Tucker A."/>
            <person name="Oakley T.H."/>
            <person name="Tokishita S."/>
            <person name="Aerts A."/>
            <person name="Arnold G.J."/>
            <person name="Basu M.K."/>
            <person name="Bauer D.J."/>
            <person name="Caceres C.E."/>
            <person name="Carmel L."/>
            <person name="Casola C."/>
            <person name="Choi J.H."/>
            <person name="Detter J.C."/>
            <person name="Dong Q."/>
            <person name="Dusheyko S."/>
            <person name="Eads B.D."/>
            <person name="Frohlich T."/>
            <person name="Geiler-Samerotte K.A."/>
            <person name="Gerlach D."/>
            <person name="Hatcher P."/>
            <person name="Jogdeo S."/>
            <person name="Krijgsveld J."/>
            <person name="Kriventseva E.V."/>
            <person name="Kultz D."/>
            <person name="Laforsch C."/>
            <person name="Lindquist E."/>
            <person name="Lopez J."/>
            <person name="Manak J.R."/>
            <person name="Muller J."/>
            <person name="Pangilinan J."/>
            <person name="Patwardhan R.P."/>
            <person name="Pitluck S."/>
            <person name="Pritham E.J."/>
            <person name="Rechtsteiner A."/>
            <person name="Rho M."/>
            <person name="Rogozin I.B."/>
            <person name="Sakarya O."/>
            <person name="Salamov A."/>
            <person name="Schaack S."/>
            <person name="Shapiro H."/>
            <person name="Shiga Y."/>
            <person name="Skalitzky C."/>
            <person name="Smith Z."/>
            <person name="Souvorov A."/>
            <person name="Sung W."/>
            <person name="Tang Z."/>
            <person name="Tsuchiya D."/>
            <person name="Tu H."/>
            <person name="Vos H."/>
            <person name="Wang M."/>
            <person name="Wolf Y.I."/>
            <person name="Yamagata H."/>
            <person name="Yamada T."/>
            <person name="Ye Y."/>
            <person name="Shaw J.R."/>
            <person name="Andrews J."/>
            <person name="Crease T.J."/>
            <person name="Tang H."/>
            <person name="Lucas S.M."/>
            <person name="Robertson H.M."/>
            <person name="Bork P."/>
            <person name="Koonin E.V."/>
            <person name="Zdobnov E.M."/>
            <person name="Grigoriev I.V."/>
            <person name="Lynch M."/>
            <person name="Boore J.L."/>
        </authorList>
    </citation>
    <scope>NUCLEOTIDE SEQUENCE [LARGE SCALE GENOMIC DNA]</scope>
</reference>
<dbReference type="PROSITE" id="PS50011">
    <property type="entry name" value="PROTEIN_KINASE_DOM"/>
    <property type="match status" value="1"/>
</dbReference>
<dbReference type="AlphaFoldDB" id="E9HW56"/>
<dbReference type="OrthoDB" id="408964at2759"/>
<organism evidence="2 3">
    <name type="scientific">Daphnia pulex</name>
    <name type="common">Water flea</name>
    <dbReference type="NCBI Taxonomy" id="6669"/>
    <lineage>
        <taxon>Eukaryota</taxon>
        <taxon>Metazoa</taxon>
        <taxon>Ecdysozoa</taxon>
        <taxon>Arthropoda</taxon>
        <taxon>Crustacea</taxon>
        <taxon>Branchiopoda</taxon>
        <taxon>Diplostraca</taxon>
        <taxon>Cladocera</taxon>
        <taxon>Anomopoda</taxon>
        <taxon>Daphniidae</taxon>
        <taxon>Daphnia</taxon>
    </lineage>
</organism>
<dbReference type="GO" id="GO:0005524">
    <property type="term" value="F:ATP binding"/>
    <property type="evidence" value="ECO:0007669"/>
    <property type="project" value="InterPro"/>
</dbReference>
<accession>E9HW56</accession>
<sequence>IPDILFDPDTKKGYVRGEFLGKGELAKCYELSDSATNQTFAGKIVSKQRLQKQHQKDKMAQDISIHHLLVHKNIVGFHSFFEDSNFVFIVLELCKRRNLMELHKRRKAITEPEARFFMHQLLLGVKHLHENKIIHRIDLKLDNLFLNEGMAPKIGDFGLATKLYFDGERKK</sequence>
<dbReference type="EMBL" id="GL732893">
    <property type="protein sequence ID" value="EFX64022.1"/>
    <property type="molecule type" value="Genomic_DNA"/>
</dbReference>
<keyword evidence="2" id="KW-0808">Transferase</keyword>
<dbReference type="STRING" id="6669.E9HW56"/>
<dbReference type="eggNOG" id="KOG0575">
    <property type="taxonomic scope" value="Eukaryota"/>
</dbReference>
<dbReference type="GO" id="GO:0004672">
    <property type="term" value="F:protein kinase activity"/>
    <property type="evidence" value="ECO:0007669"/>
    <property type="project" value="InterPro"/>
</dbReference>
<dbReference type="PANTHER" id="PTHR24345">
    <property type="entry name" value="SERINE/THREONINE-PROTEIN KINASE PLK"/>
    <property type="match status" value="1"/>
</dbReference>
<dbReference type="SMART" id="SM00220">
    <property type="entry name" value="S_TKc"/>
    <property type="match status" value="1"/>
</dbReference>
<feature type="non-terminal residue" evidence="2">
    <location>
        <position position="171"/>
    </location>
</feature>
<dbReference type="Pfam" id="PF00069">
    <property type="entry name" value="Pkinase"/>
    <property type="match status" value="1"/>
</dbReference>
<dbReference type="SUPFAM" id="SSF56112">
    <property type="entry name" value="Protein kinase-like (PK-like)"/>
    <property type="match status" value="1"/>
</dbReference>
<keyword evidence="2" id="KW-0418">Kinase</keyword>
<proteinExistence type="predicted"/>
<evidence type="ECO:0000313" key="2">
    <source>
        <dbReference type="EMBL" id="EFX64022.1"/>
    </source>
</evidence>
<evidence type="ECO:0000259" key="1">
    <source>
        <dbReference type="PROSITE" id="PS50011"/>
    </source>
</evidence>
<feature type="domain" description="Protein kinase" evidence="1">
    <location>
        <begin position="14"/>
        <end position="171"/>
    </location>
</feature>
<feature type="non-terminal residue" evidence="2">
    <location>
        <position position="1"/>
    </location>
</feature>
<dbReference type="InterPro" id="IPR000719">
    <property type="entry name" value="Prot_kinase_dom"/>
</dbReference>
<evidence type="ECO:0000313" key="3">
    <source>
        <dbReference type="Proteomes" id="UP000000305"/>
    </source>
</evidence>
<dbReference type="InParanoid" id="E9HW56"/>
<protein>
    <submittedName>
        <fullName evidence="2">Putative polo kinase psuedogene copy i</fullName>
    </submittedName>
</protein>
<dbReference type="OMA" id="ECAPQPW"/>
<dbReference type="Gene3D" id="1.10.510.10">
    <property type="entry name" value="Transferase(Phosphotransferase) domain 1"/>
    <property type="match status" value="1"/>
</dbReference>
<dbReference type="PANTHER" id="PTHR24345:SF93">
    <property type="entry name" value="SERINE_THREONINE-PROTEIN KINASE PLK1"/>
    <property type="match status" value="1"/>
</dbReference>
<dbReference type="KEGG" id="dpx:DAPPUDRAFT_5682"/>
<name>E9HW56_DAPPU</name>
<keyword evidence="3" id="KW-1185">Reference proteome</keyword>
<gene>
    <name evidence="2" type="ORF">DAPPUDRAFT_5682</name>
</gene>
<dbReference type="Proteomes" id="UP000000305">
    <property type="component" value="Unassembled WGS sequence"/>
</dbReference>
<dbReference type="PhylomeDB" id="E9HW56"/>
<dbReference type="InterPro" id="IPR011009">
    <property type="entry name" value="Kinase-like_dom_sf"/>
</dbReference>